<protein>
    <recommendedName>
        <fullName evidence="1">THUMP-like domain-containing protein</fullName>
    </recommendedName>
</protein>
<name>A0A1Q2CG39_9ACTN</name>
<dbReference type="Gene3D" id="3.40.50.150">
    <property type="entry name" value="Vaccinia Virus protein VP39"/>
    <property type="match status" value="1"/>
</dbReference>
<dbReference type="InterPro" id="IPR029063">
    <property type="entry name" value="SAM-dependent_MTases_sf"/>
</dbReference>
<dbReference type="PANTHER" id="PTHR14741:SF32">
    <property type="entry name" value="TRIMETHYLGUANOSINE SYNTHASE"/>
    <property type="match status" value="1"/>
</dbReference>
<feature type="domain" description="THUMP-like" evidence="1">
    <location>
        <begin position="314"/>
        <end position="385"/>
    </location>
</feature>
<proteinExistence type="predicted"/>
<evidence type="ECO:0000313" key="2">
    <source>
        <dbReference type="EMBL" id="AQP45081.1"/>
    </source>
</evidence>
<dbReference type="CDD" id="cd02440">
    <property type="entry name" value="AdoMet_MTases"/>
    <property type="match status" value="1"/>
</dbReference>
<dbReference type="AlphaFoldDB" id="A0A1Q2CG39"/>
<keyword evidence="3" id="KW-1185">Reference proteome</keyword>
<dbReference type="EMBL" id="CP019605">
    <property type="protein sequence ID" value="AQP45081.1"/>
    <property type="molecule type" value="Genomic_DNA"/>
</dbReference>
<accession>A0A1Q2CG39</accession>
<dbReference type="InterPro" id="IPR041497">
    <property type="entry name" value="Thump-like"/>
</dbReference>
<sequence length="387" mass="41629">MTNAGPGWATLGPEHGRALVAAMAEPDPSSLAAAQHLRASFGPELSAWALGQAALRKRAKAKFHRAESMLFTPTGLEQASRERVSRWRAERFRAAGVSAVWDLGCGIGADAMAFAEQRLRVSAVDADPATVAVASHNLRLVGAEPARLGRAEDAPVAPDAAVFLDPARRTARGRTWNVEDFTPPWPLVLDHLASDRFVSVKLGPGLPKELIPANVQACWVSDAGDVVEVSLWNRHPAGSCAVLLREGHPPLTLSRVKDPEAAEVGPLGRFLYEPDGAVIRAGLVADVADANGMWFLDPHVAYLSSDDPVDTAYATRFEVEAVVDYSLRAMRSYVREHGIGTLEIKKRALDVDPAALRRQLKPRGSASATVILARTTEGARAVFARRQ</sequence>
<dbReference type="STRING" id="1610493.RPIT_10005"/>
<dbReference type="PANTHER" id="PTHR14741">
    <property type="entry name" value="S-ADENOSYLMETHIONINE-DEPENDENT METHYLTRANSFERASE RELATED"/>
    <property type="match status" value="1"/>
</dbReference>
<dbReference type="SUPFAM" id="SSF53335">
    <property type="entry name" value="S-adenosyl-L-methionine-dependent methyltransferases"/>
    <property type="match status" value="1"/>
</dbReference>
<gene>
    <name evidence="2" type="ORF">RPIT_10005</name>
</gene>
<dbReference type="KEGG" id="tfl:RPIT_10005"/>
<evidence type="ECO:0000313" key="3">
    <source>
        <dbReference type="Proteomes" id="UP000188324"/>
    </source>
</evidence>
<dbReference type="Pfam" id="PF18096">
    <property type="entry name" value="Thump_like"/>
    <property type="match status" value="1"/>
</dbReference>
<dbReference type="Proteomes" id="UP000188324">
    <property type="component" value="Chromosome"/>
</dbReference>
<evidence type="ECO:0000259" key="1">
    <source>
        <dbReference type="Pfam" id="PF18096"/>
    </source>
</evidence>
<reference evidence="2 3" key="1">
    <citation type="journal article" date="2016" name="Int. J. Syst. Evol. Microbiol.">
        <title>Tessaracoccus flavus sp. nov., isolated from the drainage system of a lindane-producing factory.</title>
        <authorList>
            <person name="Kumari R."/>
            <person name="Singh P."/>
            <person name="Schumann P."/>
            <person name="Lal R."/>
        </authorList>
    </citation>
    <scope>NUCLEOTIDE SEQUENCE [LARGE SCALE GENOMIC DNA]</scope>
    <source>
        <strain evidence="2 3">RP1T</strain>
    </source>
</reference>
<organism evidence="2 3">
    <name type="scientific">Tessaracoccus flavus</name>
    <dbReference type="NCBI Taxonomy" id="1610493"/>
    <lineage>
        <taxon>Bacteria</taxon>
        <taxon>Bacillati</taxon>
        <taxon>Actinomycetota</taxon>
        <taxon>Actinomycetes</taxon>
        <taxon>Propionibacteriales</taxon>
        <taxon>Propionibacteriaceae</taxon>
        <taxon>Tessaracoccus</taxon>
    </lineage>
</organism>